<protein>
    <submittedName>
        <fullName evidence="1">Uncharacterized protein</fullName>
    </submittedName>
</protein>
<comment type="caution">
    <text evidence="1">The sequence shown here is derived from an EMBL/GenBank/DDBJ whole genome shotgun (WGS) entry which is preliminary data.</text>
</comment>
<reference evidence="1" key="2">
    <citation type="submission" date="2021-05" db="EMBL/GenBank/DDBJ databases">
        <title>Protein family content uncovers lineage relationships and bacterial pathway maintenance mechanisms in DPANN archaea.</title>
        <authorList>
            <person name="Castelle C.J."/>
            <person name="Meheust R."/>
            <person name="Jaffe A.L."/>
            <person name="Seitz K."/>
            <person name="Gong X."/>
            <person name="Baker B.J."/>
            <person name="Banfield J.F."/>
        </authorList>
    </citation>
    <scope>NUCLEOTIDE SEQUENCE</scope>
    <source>
        <strain evidence="1">RIFCSPLOWO2_01_FULL_AR10_48_17</strain>
    </source>
</reference>
<accession>A0A8T4LD41</accession>
<evidence type="ECO:0000313" key="1">
    <source>
        <dbReference type="EMBL" id="MBS3061245.1"/>
    </source>
</evidence>
<evidence type="ECO:0000313" key="2">
    <source>
        <dbReference type="Proteomes" id="UP000675968"/>
    </source>
</evidence>
<dbReference type="Proteomes" id="UP000675968">
    <property type="component" value="Unassembled WGS sequence"/>
</dbReference>
<reference evidence="1" key="1">
    <citation type="submission" date="2021-03" db="EMBL/GenBank/DDBJ databases">
        <authorList>
            <person name="Jaffe A."/>
        </authorList>
    </citation>
    <scope>NUCLEOTIDE SEQUENCE</scope>
    <source>
        <strain evidence="1">RIFCSPLOWO2_01_FULL_AR10_48_17</strain>
    </source>
</reference>
<proteinExistence type="predicted"/>
<dbReference type="EMBL" id="JAGVWC010000008">
    <property type="protein sequence ID" value="MBS3061245.1"/>
    <property type="molecule type" value="Genomic_DNA"/>
</dbReference>
<sequence>MGLLLRRKKPVQKTPAVPGRFKRLVSRVSDSIAFARQNRAHRRAAKKADAELRAMASRSRSASAVSSEKPVVSKSKWFSVGARIRNWRSARRETSDRETKKQIDALVLLTRKRDRLIEELAGGWNPLTRVARGSHATINAGVRGMALHDPKVAAIQREINSVLESLTGSSFEGRKLKRISFQNLQGFLGSDYRVSNLNWSGSVPKRGKNAFWDLGIHPQS</sequence>
<name>A0A8T4LD41_9ARCH</name>
<dbReference type="AlphaFoldDB" id="A0A8T4LD41"/>
<gene>
    <name evidence="1" type="ORF">J4215_01530</name>
</gene>
<organism evidence="1 2">
    <name type="scientific">Candidatus Iainarchaeum sp</name>
    <dbReference type="NCBI Taxonomy" id="3101447"/>
    <lineage>
        <taxon>Archaea</taxon>
        <taxon>Candidatus Iainarchaeota</taxon>
        <taxon>Candidatus Iainarchaeia</taxon>
        <taxon>Candidatus Iainarchaeales</taxon>
        <taxon>Candidatus Iainarchaeaceae</taxon>
        <taxon>Candidatus Iainarchaeum</taxon>
    </lineage>
</organism>